<dbReference type="PROSITE" id="PS51352">
    <property type="entry name" value="THIOREDOXIN_2"/>
    <property type="match status" value="1"/>
</dbReference>
<dbReference type="Gene3D" id="3.40.30.10">
    <property type="entry name" value="Glutaredoxin"/>
    <property type="match status" value="1"/>
</dbReference>
<dbReference type="Proteomes" id="UP000334019">
    <property type="component" value="Chromosome"/>
</dbReference>
<dbReference type="InterPro" id="IPR013766">
    <property type="entry name" value="Thioredoxin_domain"/>
</dbReference>
<dbReference type="Pfam" id="PF08534">
    <property type="entry name" value="Redoxin"/>
    <property type="match status" value="1"/>
</dbReference>
<dbReference type="InterPro" id="IPR050553">
    <property type="entry name" value="Thioredoxin_ResA/DsbE_sf"/>
</dbReference>
<reference evidence="4 5" key="1">
    <citation type="submission" date="2019-11" db="EMBL/GenBank/DDBJ databases">
        <authorList>
            <person name="He Y."/>
        </authorList>
    </citation>
    <scope>NUCLEOTIDE SEQUENCE [LARGE SCALE GENOMIC DNA]</scope>
    <source>
        <strain evidence="4 5">SCSIO 58843</strain>
    </source>
</reference>
<dbReference type="RefSeq" id="WP_153758831.1">
    <property type="nucleotide sequence ID" value="NZ_CP045851.1"/>
</dbReference>
<dbReference type="EMBL" id="CP045851">
    <property type="protein sequence ID" value="QGG94725.1"/>
    <property type="molecule type" value="Genomic_DNA"/>
</dbReference>
<dbReference type="GO" id="GO:0016491">
    <property type="term" value="F:oxidoreductase activity"/>
    <property type="evidence" value="ECO:0007669"/>
    <property type="project" value="InterPro"/>
</dbReference>
<dbReference type="KEGG" id="atq:GH723_06160"/>
<organism evidence="4 5">
    <name type="scientific">Actinomarinicola tropica</name>
    <dbReference type="NCBI Taxonomy" id="2789776"/>
    <lineage>
        <taxon>Bacteria</taxon>
        <taxon>Bacillati</taxon>
        <taxon>Actinomycetota</taxon>
        <taxon>Acidimicrobiia</taxon>
        <taxon>Acidimicrobiales</taxon>
        <taxon>Iamiaceae</taxon>
        <taxon>Actinomarinicola</taxon>
    </lineage>
</organism>
<dbReference type="PANTHER" id="PTHR42852:SF13">
    <property type="entry name" value="PROTEIN DIPZ"/>
    <property type="match status" value="1"/>
</dbReference>
<evidence type="ECO:0000259" key="3">
    <source>
        <dbReference type="PROSITE" id="PS51352"/>
    </source>
</evidence>
<evidence type="ECO:0000313" key="4">
    <source>
        <dbReference type="EMBL" id="QGG94725.1"/>
    </source>
</evidence>
<dbReference type="SUPFAM" id="SSF52833">
    <property type="entry name" value="Thioredoxin-like"/>
    <property type="match status" value="1"/>
</dbReference>
<feature type="region of interest" description="Disordered" evidence="1">
    <location>
        <begin position="66"/>
        <end position="92"/>
    </location>
</feature>
<evidence type="ECO:0000256" key="2">
    <source>
        <dbReference type="SAM" id="Phobius"/>
    </source>
</evidence>
<dbReference type="InterPro" id="IPR036249">
    <property type="entry name" value="Thioredoxin-like_sf"/>
</dbReference>
<evidence type="ECO:0000313" key="5">
    <source>
        <dbReference type="Proteomes" id="UP000334019"/>
    </source>
</evidence>
<feature type="domain" description="Thioredoxin" evidence="3">
    <location>
        <begin position="73"/>
        <end position="216"/>
    </location>
</feature>
<keyword evidence="2" id="KW-0472">Membrane</keyword>
<dbReference type="CDD" id="cd02966">
    <property type="entry name" value="TlpA_like_family"/>
    <property type="match status" value="1"/>
</dbReference>
<sequence>MSPSRPPRPRANQVTKAAQAGEGSKRIWIVAAVVAVVAFAGIIAVAISQDADDGGEETAAVEITGERIADPESAPGQPMPEVSGTSVDGESMSIEADGRPKVISFLAHWCPYCRNEVPRVVDWLEAGNEPDDVDLVAVSTNVSPIRENYPPSEWLEREDWTLPTLMDDGASSTHAAFGGGGFPYFVVVDADGTIVTTRSGELAEGELDQLIEQARAGA</sequence>
<keyword evidence="5" id="KW-1185">Reference proteome</keyword>
<accession>A0A5Q2RNF5</accession>
<gene>
    <name evidence="4" type="ORF">GH723_06160</name>
</gene>
<keyword evidence="2" id="KW-0812">Transmembrane</keyword>
<dbReference type="PANTHER" id="PTHR42852">
    <property type="entry name" value="THIOL:DISULFIDE INTERCHANGE PROTEIN DSBE"/>
    <property type="match status" value="1"/>
</dbReference>
<dbReference type="InterPro" id="IPR013740">
    <property type="entry name" value="Redoxin"/>
</dbReference>
<protein>
    <submittedName>
        <fullName evidence="4">Redoxin family protein</fullName>
    </submittedName>
</protein>
<keyword evidence="2" id="KW-1133">Transmembrane helix</keyword>
<feature type="transmembrane region" description="Helical" evidence="2">
    <location>
        <begin position="27"/>
        <end position="47"/>
    </location>
</feature>
<proteinExistence type="predicted"/>
<dbReference type="AlphaFoldDB" id="A0A5Q2RNF5"/>
<name>A0A5Q2RNF5_9ACTN</name>
<evidence type="ECO:0000256" key="1">
    <source>
        <dbReference type="SAM" id="MobiDB-lite"/>
    </source>
</evidence>